<dbReference type="InterPro" id="IPR036005">
    <property type="entry name" value="Creatinase/aminopeptidase-like"/>
</dbReference>
<dbReference type="Gene3D" id="3.90.230.10">
    <property type="entry name" value="Creatinase/methionine aminopeptidase superfamily"/>
    <property type="match status" value="1"/>
</dbReference>
<reference evidence="10 11" key="1">
    <citation type="journal article" date="2011" name="Front. Microbiol.">
        <title>Genomic signatures of strain selection and enhancement in Bacillus atrophaeus var. globigii, a historical biowarfare simulant.</title>
        <authorList>
            <person name="Gibbons H.S."/>
            <person name="Broomall S.M."/>
            <person name="McNew L.A."/>
            <person name="Daligault H."/>
            <person name="Chapman C."/>
            <person name="Bruce D."/>
            <person name="Karavis M."/>
            <person name="Krepps M."/>
            <person name="McGregor P.A."/>
            <person name="Hong C."/>
            <person name="Park K.H."/>
            <person name="Akmal A."/>
            <person name="Feldman A."/>
            <person name="Lin J.S."/>
            <person name="Chang W.E."/>
            <person name="Higgs B.W."/>
            <person name="Demirev P."/>
            <person name="Lindquist J."/>
            <person name="Liem A."/>
            <person name="Fochler E."/>
            <person name="Read T.D."/>
            <person name="Tapia R."/>
            <person name="Johnson S."/>
            <person name="Bishop-Lilly K.A."/>
            <person name="Detter C."/>
            <person name="Han C."/>
            <person name="Sozhamannan S."/>
            <person name="Rosenzweig C.N."/>
            <person name="Skowronski E.W."/>
        </authorList>
    </citation>
    <scope>NUCLEOTIDE SEQUENCE [LARGE SCALE GENOMIC DNA]</scope>
    <source>
        <strain evidence="10 11">AIT1</strain>
    </source>
</reference>
<dbReference type="InterPro" id="IPR000994">
    <property type="entry name" value="Pept_M24"/>
</dbReference>
<dbReference type="PANTHER" id="PTHR43226:SF8">
    <property type="entry name" value="XAA-PRO DIPEPTIDASE"/>
    <property type="match status" value="1"/>
</dbReference>
<feature type="domain" description="Xaa-Pro dipeptidase N-terminal" evidence="9">
    <location>
        <begin position="6"/>
        <end position="155"/>
    </location>
</feature>
<comment type="cofactor">
    <cofactor evidence="7">
        <name>Mn(2+)</name>
        <dbReference type="ChEBI" id="CHEBI:29035"/>
    </cofactor>
    <text evidence="7">Binds 2 manganese ions per subunit.</text>
</comment>
<dbReference type="GO" id="GO:0005829">
    <property type="term" value="C:cytosol"/>
    <property type="evidence" value="ECO:0007669"/>
    <property type="project" value="TreeGrafter"/>
</dbReference>
<sequence length="443" mass="50056">MELQTLFPAHIAEMTLRSKTLCEREGYELLAIHAGQLKRAFLDDMEYPFKANPHFKSWCPLDNLPHSWVVFNPNLNKPTLVILHSEAFWYEQPNLSTAPWVRMFHVELIARPDQVDRILPYDRKRAVYIGEHIEVAQALGFELVNPEAALSFLSYYRAIKTDYELQCIRRANETAIRGHRAVAEIWAQGASEFDCLMVYMQATQQRENEMHYPPIIGENEHAAILHYRGKSTLPQRRGEHRSLMIDAGANYAGYAADISRSYSGKDASDEYKALIEGVAHIAQALVLKLKPGMAFADLHHQAHVHIAQLLIQFGICSINAEDIVENQISHVFMPHGIGHFIGLQVHDVGGNLANEYGQLAPSPQNYPQLKSTRTIAPAMALTIEPGIYFIDSLLHQLQESAVGRTINWQKVEALSPYGGIRIEDNIIIHSNRNENVTRELGLG</sequence>
<feature type="binding site" evidence="7">
    <location>
        <position position="339"/>
    </location>
    <ligand>
        <name>Mn(2+)</name>
        <dbReference type="ChEBI" id="CHEBI:29035"/>
        <label>1</label>
    </ligand>
</feature>
<protein>
    <recommendedName>
        <fullName evidence="7">Xaa-Pro dipeptidase</fullName>
        <shortName evidence="7">X-Pro dipeptidase</shortName>
        <ecNumber evidence="7">3.4.13.9</ecNumber>
    </recommendedName>
    <alternativeName>
        <fullName evidence="7">Imidodipeptidase</fullName>
    </alternativeName>
    <alternativeName>
        <fullName evidence="7">Proline dipeptidase</fullName>
        <shortName evidence="7">Prolidase</shortName>
    </alternativeName>
</protein>
<evidence type="ECO:0000313" key="11">
    <source>
        <dbReference type="Proteomes" id="UP000286976"/>
    </source>
</evidence>
<proteinExistence type="inferred from homology"/>
<dbReference type="SUPFAM" id="SSF55920">
    <property type="entry name" value="Creatinase/aminopeptidase"/>
    <property type="match status" value="1"/>
</dbReference>
<evidence type="ECO:0000259" key="9">
    <source>
        <dbReference type="Pfam" id="PF21216"/>
    </source>
</evidence>
<organism evidence="10 11">
    <name type="scientific">Aliidiomarina taiwanensis</name>
    <dbReference type="NCBI Taxonomy" id="946228"/>
    <lineage>
        <taxon>Bacteria</taxon>
        <taxon>Pseudomonadati</taxon>
        <taxon>Pseudomonadota</taxon>
        <taxon>Gammaproteobacteria</taxon>
        <taxon>Alteromonadales</taxon>
        <taxon>Idiomarinaceae</taxon>
        <taxon>Aliidiomarina</taxon>
    </lineage>
</organism>
<dbReference type="EC" id="3.4.13.9" evidence="7"/>
<dbReference type="PROSITE" id="PS00491">
    <property type="entry name" value="PROLINE_PEPTIDASE"/>
    <property type="match status" value="1"/>
</dbReference>
<evidence type="ECO:0000256" key="6">
    <source>
        <dbReference type="ARBA" id="ARBA00023211"/>
    </source>
</evidence>
<comment type="catalytic activity">
    <reaction evidence="7">
        <text>Xaa-L-Pro dipeptide + H2O = an L-alpha-amino acid + L-proline</text>
        <dbReference type="Rhea" id="RHEA:76407"/>
        <dbReference type="ChEBI" id="CHEBI:15377"/>
        <dbReference type="ChEBI" id="CHEBI:59869"/>
        <dbReference type="ChEBI" id="CHEBI:60039"/>
        <dbReference type="ChEBI" id="CHEBI:195196"/>
        <dbReference type="EC" id="3.4.13.9"/>
    </reaction>
</comment>
<evidence type="ECO:0000256" key="7">
    <source>
        <dbReference type="HAMAP-Rule" id="MF_01279"/>
    </source>
</evidence>
<accession>A0A432X8D3</accession>
<dbReference type="EMBL" id="PIPQ01000001">
    <property type="protein sequence ID" value="RUO43675.1"/>
    <property type="molecule type" value="Genomic_DNA"/>
</dbReference>
<dbReference type="InterPro" id="IPR048819">
    <property type="entry name" value="PepQ_N"/>
</dbReference>
<dbReference type="Pfam" id="PF00557">
    <property type="entry name" value="Peptidase_M24"/>
    <property type="match status" value="1"/>
</dbReference>
<feature type="binding site" evidence="7">
    <location>
        <position position="246"/>
    </location>
    <ligand>
        <name>Mn(2+)</name>
        <dbReference type="ChEBI" id="CHEBI:29035"/>
        <label>2</label>
    </ligand>
</feature>
<comment type="function">
    <text evidence="7">Splits dipeptides with a prolyl residue in the C-terminal position.</text>
</comment>
<feature type="domain" description="Peptidase M24" evidence="8">
    <location>
        <begin position="166"/>
        <end position="429"/>
    </location>
</feature>
<dbReference type="InterPro" id="IPR022846">
    <property type="entry name" value="X_Pro_dipept"/>
</dbReference>
<feature type="binding site" evidence="7">
    <location>
        <position position="384"/>
    </location>
    <ligand>
        <name>Mn(2+)</name>
        <dbReference type="ChEBI" id="CHEBI:29035"/>
        <label>1</label>
    </ligand>
</feature>
<evidence type="ECO:0000256" key="3">
    <source>
        <dbReference type="ARBA" id="ARBA00022801"/>
    </source>
</evidence>
<dbReference type="GO" id="GO:0004177">
    <property type="term" value="F:aminopeptidase activity"/>
    <property type="evidence" value="ECO:0007669"/>
    <property type="project" value="TreeGrafter"/>
</dbReference>
<keyword evidence="3 7" id="KW-0378">Hydrolase</keyword>
<feature type="binding site" evidence="7">
    <location>
        <position position="423"/>
    </location>
    <ligand>
        <name>Mn(2+)</name>
        <dbReference type="ChEBI" id="CHEBI:29035"/>
        <label>1</label>
    </ligand>
</feature>
<dbReference type="PANTHER" id="PTHR43226">
    <property type="entry name" value="XAA-PRO AMINOPEPTIDASE 3"/>
    <property type="match status" value="1"/>
</dbReference>
<keyword evidence="2 7" id="KW-0479">Metal-binding</keyword>
<dbReference type="GO" id="GO:0046872">
    <property type="term" value="F:metal ion binding"/>
    <property type="evidence" value="ECO:0007669"/>
    <property type="project" value="UniProtKB-KW"/>
</dbReference>
<dbReference type="GO" id="GO:0006508">
    <property type="term" value="P:proteolysis"/>
    <property type="evidence" value="ECO:0007669"/>
    <property type="project" value="UniProtKB-KW"/>
</dbReference>
<dbReference type="InterPro" id="IPR052433">
    <property type="entry name" value="X-Pro_dipept-like"/>
</dbReference>
<evidence type="ECO:0000259" key="8">
    <source>
        <dbReference type="Pfam" id="PF00557"/>
    </source>
</evidence>
<evidence type="ECO:0000256" key="4">
    <source>
        <dbReference type="ARBA" id="ARBA00022997"/>
    </source>
</evidence>
<dbReference type="InterPro" id="IPR001131">
    <property type="entry name" value="Peptidase_M24B_aminopep-P_CS"/>
</dbReference>
<feature type="binding site" evidence="7">
    <location>
        <position position="423"/>
    </location>
    <ligand>
        <name>Mn(2+)</name>
        <dbReference type="ChEBI" id="CHEBI:29035"/>
        <label>2</label>
    </ligand>
</feature>
<evidence type="ECO:0000256" key="1">
    <source>
        <dbReference type="ARBA" id="ARBA00022670"/>
    </source>
</evidence>
<keyword evidence="6 7" id="KW-0464">Manganese</keyword>
<dbReference type="OrthoDB" id="9806388at2"/>
<feature type="binding site" evidence="7">
    <location>
        <position position="257"/>
    </location>
    <ligand>
        <name>Mn(2+)</name>
        <dbReference type="ChEBI" id="CHEBI:29035"/>
        <label>1</label>
    </ligand>
</feature>
<keyword evidence="5 7" id="KW-0482">Metalloprotease</keyword>
<feature type="binding site" evidence="7">
    <location>
        <position position="257"/>
    </location>
    <ligand>
        <name>Mn(2+)</name>
        <dbReference type="ChEBI" id="CHEBI:29035"/>
        <label>2</label>
    </ligand>
</feature>
<dbReference type="RefSeq" id="WP_126756069.1">
    <property type="nucleotide sequence ID" value="NZ_PIPQ01000001.1"/>
</dbReference>
<dbReference type="GO" id="GO:0102009">
    <property type="term" value="F:proline dipeptidase activity"/>
    <property type="evidence" value="ECO:0007669"/>
    <property type="project" value="UniProtKB-EC"/>
</dbReference>
<dbReference type="GO" id="GO:0016795">
    <property type="term" value="F:phosphoric triester hydrolase activity"/>
    <property type="evidence" value="ECO:0007669"/>
    <property type="project" value="InterPro"/>
</dbReference>
<dbReference type="NCBIfam" id="NF010133">
    <property type="entry name" value="PRK13607.1"/>
    <property type="match status" value="1"/>
</dbReference>
<evidence type="ECO:0000256" key="5">
    <source>
        <dbReference type="ARBA" id="ARBA00023049"/>
    </source>
</evidence>
<dbReference type="InterPro" id="IPR029149">
    <property type="entry name" value="Creatin/AminoP/Spt16_N"/>
</dbReference>
<evidence type="ECO:0000313" key="10">
    <source>
        <dbReference type="EMBL" id="RUO43675.1"/>
    </source>
</evidence>
<dbReference type="Proteomes" id="UP000286976">
    <property type="component" value="Unassembled WGS sequence"/>
</dbReference>
<keyword evidence="1 7" id="KW-0645">Protease</keyword>
<comment type="similarity">
    <text evidence="7">Belongs to the peptidase M24B family. Bacterial-type prolidase subfamily.</text>
</comment>
<dbReference type="AlphaFoldDB" id="A0A432X8D3"/>
<gene>
    <name evidence="7" type="primary">pepQ</name>
    <name evidence="10" type="ORF">CWE15_00285</name>
</gene>
<dbReference type="GO" id="GO:0008235">
    <property type="term" value="F:metalloexopeptidase activity"/>
    <property type="evidence" value="ECO:0007669"/>
    <property type="project" value="UniProtKB-UniRule"/>
</dbReference>
<evidence type="ECO:0000256" key="2">
    <source>
        <dbReference type="ARBA" id="ARBA00022723"/>
    </source>
</evidence>
<comment type="caution">
    <text evidence="10">The sequence shown here is derived from an EMBL/GenBank/DDBJ whole genome shotgun (WGS) entry which is preliminary data.</text>
</comment>
<keyword evidence="11" id="KW-1185">Reference proteome</keyword>
<name>A0A432X8D3_9GAMM</name>
<keyword evidence="4 7" id="KW-0224">Dipeptidase</keyword>
<dbReference type="Gene3D" id="3.40.350.10">
    <property type="entry name" value="Creatinase/prolidase N-terminal domain"/>
    <property type="match status" value="1"/>
</dbReference>
<dbReference type="Pfam" id="PF21216">
    <property type="entry name" value="PepQ_N"/>
    <property type="match status" value="1"/>
</dbReference>
<dbReference type="HAMAP" id="MF_01279">
    <property type="entry name" value="X_Pro_dipeptid"/>
    <property type="match status" value="1"/>
</dbReference>